<evidence type="ECO:0000256" key="6">
    <source>
        <dbReference type="ARBA" id="ARBA00022917"/>
    </source>
</evidence>
<keyword evidence="4" id="KW-0547">Nucleotide-binding</keyword>
<dbReference type="EC" id="6.1.1.4" evidence="2"/>
<dbReference type="EMBL" id="UZAN01048643">
    <property type="protein sequence ID" value="VDP86624.1"/>
    <property type="molecule type" value="Genomic_DNA"/>
</dbReference>
<organism evidence="9 10">
    <name type="scientific">Echinostoma caproni</name>
    <dbReference type="NCBI Taxonomy" id="27848"/>
    <lineage>
        <taxon>Eukaryota</taxon>
        <taxon>Metazoa</taxon>
        <taxon>Spiralia</taxon>
        <taxon>Lophotrochozoa</taxon>
        <taxon>Platyhelminthes</taxon>
        <taxon>Trematoda</taxon>
        <taxon>Digenea</taxon>
        <taxon>Plagiorchiida</taxon>
        <taxon>Echinostomata</taxon>
        <taxon>Echinostomatoidea</taxon>
        <taxon>Echinostomatidae</taxon>
        <taxon>Echinostoma</taxon>
    </lineage>
</organism>
<dbReference type="GO" id="GO:0005739">
    <property type="term" value="C:mitochondrion"/>
    <property type="evidence" value="ECO:0007669"/>
    <property type="project" value="TreeGrafter"/>
</dbReference>
<dbReference type="PANTHER" id="PTHR43740:SF2">
    <property type="entry name" value="LEUCINE--TRNA LIGASE, MITOCHONDRIAL"/>
    <property type="match status" value="1"/>
</dbReference>
<gene>
    <name evidence="9" type="ORF">ECPE_LOCUS10185</name>
</gene>
<dbReference type="Proteomes" id="UP000272942">
    <property type="component" value="Unassembled WGS sequence"/>
</dbReference>
<proteinExistence type="inferred from homology"/>
<evidence type="ECO:0000256" key="3">
    <source>
        <dbReference type="ARBA" id="ARBA00022598"/>
    </source>
</evidence>
<dbReference type="AlphaFoldDB" id="A0A3P8HVU5"/>
<dbReference type="PRINTS" id="PR00985">
    <property type="entry name" value="TRNASYNTHLEU"/>
</dbReference>
<accession>A0A3P8HVU5</accession>
<keyword evidence="6" id="KW-0648">Protein biosynthesis</keyword>
<dbReference type="PANTHER" id="PTHR43740">
    <property type="entry name" value="LEUCYL-TRNA SYNTHETASE"/>
    <property type="match status" value="1"/>
</dbReference>
<dbReference type="GO" id="GO:0004823">
    <property type="term" value="F:leucine-tRNA ligase activity"/>
    <property type="evidence" value="ECO:0007669"/>
    <property type="project" value="UniProtKB-EC"/>
</dbReference>
<evidence type="ECO:0000259" key="8">
    <source>
        <dbReference type="Pfam" id="PF00133"/>
    </source>
</evidence>
<keyword evidence="3" id="KW-0436">Ligase</keyword>
<name>A0A3P8HVU5_9TREM</name>
<evidence type="ECO:0000256" key="1">
    <source>
        <dbReference type="ARBA" id="ARBA00005594"/>
    </source>
</evidence>
<dbReference type="InterPro" id="IPR002300">
    <property type="entry name" value="aa-tRNA-synth_Ia"/>
</dbReference>
<evidence type="ECO:0000256" key="5">
    <source>
        <dbReference type="ARBA" id="ARBA00022840"/>
    </source>
</evidence>
<dbReference type="SUPFAM" id="SSF52374">
    <property type="entry name" value="Nucleotidylyl transferase"/>
    <property type="match status" value="1"/>
</dbReference>
<evidence type="ECO:0000256" key="4">
    <source>
        <dbReference type="ARBA" id="ARBA00022741"/>
    </source>
</evidence>
<dbReference type="GO" id="GO:0032543">
    <property type="term" value="P:mitochondrial translation"/>
    <property type="evidence" value="ECO:0007669"/>
    <property type="project" value="TreeGrafter"/>
</dbReference>
<keyword evidence="5" id="KW-0067">ATP-binding</keyword>
<dbReference type="OrthoDB" id="15954at2759"/>
<evidence type="ECO:0000256" key="7">
    <source>
        <dbReference type="ARBA" id="ARBA00023146"/>
    </source>
</evidence>
<dbReference type="Pfam" id="PF00133">
    <property type="entry name" value="tRNA-synt_1"/>
    <property type="match status" value="1"/>
</dbReference>
<keyword evidence="10" id="KW-1185">Reference proteome</keyword>
<protein>
    <recommendedName>
        <fullName evidence="2">leucine--tRNA ligase</fullName>
        <ecNumber evidence="2">6.1.1.4</ecNumber>
    </recommendedName>
</protein>
<dbReference type="InterPro" id="IPR014729">
    <property type="entry name" value="Rossmann-like_a/b/a_fold"/>
</dbReference>
<dbReference type="InterPro" id="IPR002302">
    <property type="entry name" value="Leu-tRNA-ligase"/>
</dbReference>
<keyword evidence="7" id="KW-0030">Aminoacyl-tRNA synthetase</keyword>
<evidence type="ECO:0000313" key="10">
    <source>
        <dbReference type="Proteomes" id="UP000272942"/>
    </source>
</evidence>
<dbReference type="GO" id="GO:0006429">
    <property type="term" value="P:leucyl-tRNA aminoacylation"/>
    <property type="evidence" value="ECO:0007669"/>
    <property type="project" value="InterPro"/>
</dbReference>
<reference evidence="9 10" key="1">
    <citation type="submission" date="2018-11" db="EMBL/GenBank/DDBJ databases">
        <authorList>
            <consortium name="Pathogen Informatics"/>
        </authorList>
    </citation>
    <scope>NUCLEOTIDE SEQUENCE [LARGE SCALE GENOMIC DNA]</scope>
    <source>
        <strain evidence="9 10">Egypt</strain>
    </source>
</reference>
<dbReference type="GO" id="GO:0005524">
    <property type="term" value="F:ATP binding"/>
    <property type="evidence" value="ECO:0007669"/>
    <property type="project" value="UniProtKB-KW"/>
</dbReference>
<comment type="similarity">
    <text evidence="1">Belongs to the class-I aminoacyl-tRNA synthetase family.</text>
</comment>
<sequence>MTTGLDSALNTALSTPVTESAKQQFEQAELTSLEVCVGALGQHIADLEVVCPIPTTIIALLDVKAGRGGFWSSESRTDWLVSRQRYWGTPIPIVHCESCGAVPVPENQLPVTLPPLTEAFKRGAVPLRDNLEWRKTTCPGCGGPADRETDTLDTFVDSAWYYIRYLDPKNTQSICHPNRVQNALPVDVYVGGIEHGTFVSCYSPADT</sequence>
<evidence type="ECO:0000256" key="2">
    <source>
        <dbReference type="ARBA" id="ARBA00013164"/>
    </source>
</evidence>
<feature type="domain" description="Aminoacyl-tRNA synthetase class Ia" evidence="8">
    <location>
        <begin position="75"/>
        <end position="194"/>
    </location>
</feature>
<evidence type="ECO:0000313" key="9">
    <source>
        <dbReference type="EMBL" id="VDP86624.1"/>
    </source>
</evidence>
<dbReference type="Gene3D" id="3.40.50.620">
    <property type="entry name" value="HUPs"/>
    <property type="match status" value="1"/>
</dbReference>